<evidence type="ECO:0000313" key="7">
    <source>
        <dbReference type="EMBL" id="MBB3169152.1"/>
    </source>
</evidence>
<gene>
    <name evidence="6" type="primary">lptC</name>
    <name evidence="7" type="ORF">FHS30_002360</name>
</gene>
<dbReference type="Gene3D" id="2.60.450.10">
    <property type="entry name" value="Lipopolysaccharide (LPS) transport protein A like domain"/>
    <property type="match status" value="1"/>
</dbReference>
<dbReference type="GO" id="GO:0005886">
    <property type="term" value="C:plasma membrane"/>
    <property type="evidence" value="ECO:0007669"/>
    <property type="project" value="UniProtKB-SubCell"/>
</dbReference>
<comment type="subunit">
    <text evidence="6">Component of the lipopolysaccharide transport and assembly complex. Interacts with LptA and the LptBFG transporter complex.</text>
</comment>
<evidence type="ECO:0000256" key="5">
    <source>
        <dbReference type="ARBA" id="ARBA00023136"/>
    </source>
</evidence>
<dbReference type="Proteomes" id="UP000559987">
    <property type="component" value="Unassembled WGS sequence"/>
</dbReference>
<dbReference type="HAMAP" id="MF_01915">
    <property type="entry name" value="LPS_assembly_LptC"/>
    <property type="match status" value="1"/>
</dbReference>
<keyword evidence="3 6" id="KW-0812">Transmembrane</keyword>
<organism evidence="7 8">
    <name type="scientific">Simiduia aestuariiviva</name>
    <dbReference type="NCBI Taxonomy" id="1510459"/>
    <lineage>
        <taxon>Bacteria</taxon>
        <taxon>Pseudomonadati</taxon>
        <taxon>Pseudomonadota</taxon>
        <taxon>Gammaproteobacteria</taxon>
        <taxon>Cellvibrionales</taxon>
        <taxon>Cellvibrionaceae</taxon>
        <taxon>Simiduia</taxon>
    </lineage>
</organism>
<protein>
    <recommendedName>
        <fullName evidence="6">Lipopolysaccharide export system protein LptC</fullName>
    </recommendedName>
</protein>
<evidence type="ECO:0000256" key="2">
    <source>
        <dbReference type="ARBA" id="ARBA00022519"/>
    </source>
</evidence>
<sequence length="194" mass="21776">MALVKKILPAIVALIVIAYLFIFETPSTRLFDKPSDQATQKAPAFFMTDFVSSQYDENGRLSQQLRGLRADHFQPKGKASAKDYTLVQQLKADIYNPDQAPWHIVADKGRATHRGDRIELTGNVHLFQKDPVKGVTELFTNKLIYFTKRQVAQTNAPVKIVTPQGVTTAKGLKANIKTEQFTLTKKVKGIYEPD</sequence>
<accession>A0A839UMT1</accession>
<comment type="similarity">
    <text evidence="6">Belongs to the LptC family.</text>
</comment>
<dbReference type="GO" id="GO:0043165">
    <property type="term" value="P:Gram-negative-bacterium-type cell outer membrane assembly"/>
    <property type="evidence" value="ECO:0007669"/>
    <property type="project" value="UniProtKB-UniRule"/>
</dbReference>
<dbReference type="EMBL" id="JACHXZ010000003">
    <property type="protein sequence ID" value="MBB3169152.1"/>
    <property type="molecule type" value="Genomic_DNA"/>
</dbReference>
<dbReference type="NCBIfam" id="TIGR04409">
    <property type="entry name" value="LptC_YrbK"/>
    <property type="match status" value="1"/>
</dbReference>
<feature type="transmembrane region" description="Helical" evidence="6">
    <location>
        <begin position="6"/>
        <end position="23"/>
    </location>
</feature>
<keyword evidence="1 6" id="KW-1003">Cell membrane</keyword>
<keyword evidence="4 6" id="KW-1133">Transmembrane helix</keyword>
<keyword evidence="5 6" id="KW-0472">Membrane</keyword>
<proteinExistence type="inferred from homology"/>
<dbReference type="GO" id="GO:0017089">
    <property type="term" value="F:glycolipid transfer activity"/>
    <property type="evidence" value="ECO:0007669"/>
    <property type="project" value="TreeGrafter"/>
</dbReference>
<dbReference type="PANTHER" id="PTHR37481">
    <property type="entry name" value="LIPOPOLYSACCHARIDE EXPORT SYSTEM PROTEIN LPTC"/>
    <property type="match status" value="1"/>
</dbReference>
<evidence type="ECO:0000313" key="8">
    <source>
        <dbReference type="Proteomes" id="UP000559987"/>
    </source>
</evidence>
<name>A0A839UMT1_9GAMM</name>
<comment type="subcellular location">
    <subcellularLocation>
        <location evidence="6">Cell inner membrane</location>
        <topology evidence="6">Single-pass membrane protein</topology>
    </subcellularLocation>
</comment>
<dbReference type="AlphaFoldDB" id="A0A839UMT1"/>
<dbReference type="GO" id="GO:0015221">
    <property type="term" value="F:lipopolysaccharide transmembrane transporter activity"/>
    <property type="evidence" value="ECO:0007669"/>
    <property type="project" value="InterPro"/>
</dbReference>
<dbReference type="GO" id="GO:0030288">
    <property type="term" value="C:outer membrane-bounded periplasmic space"/>
    <property type="evidence" value="ECO:0007669"/>
    <property type="project" value="TreeGrafter"/>
</dbReference>
<dbReference type="InterPro" id="IPR026265">
    <property type="entry name" value="LptC"/>
</dbReference>
<evidence type="ECO:0000256" key="3">
    <source>
        <dbReference type="ARBA" id="ARBA00022692"/>
    </source>
</evidence>
<keyword evidence="2 6" id="KW-0997">Cell inner membrane</keyword>
<comment type="function">
    <text evidence="6">Involved in the assembly of lipopolysaccharide (LPS). Required for the translocation of LPS from the inner membrane to the outer membrane. Facilitates the transfer of LPS from the inner membrane to the periplasmic protein LptA. Could be a docking site for LptA.</text>
</comment>
<reference evidence="7 8" key="1">
    <citation type="submission" date="2020-08" db="EMBL/GenBank/DDBJ databases">
        <title>Genomic Encyclopedia of Type Strains, Phase III (KMG-III): the genomes of soil and plant-associated and newly described type strains.</title>
        <authorList>
            <person name="Whitman W."/>
        </authorList>
    </citation>
    <scope>NUCLEOTIDE SEQUENCE [LARGE SCALE GENOMIC DNA]</scope>
    <source>
        <strain evidence="7 8">CECT 8571</strain>
    </source>
</reference>
<dbReference type="PANTHER" id="PTHR37481:SF1">
    <property type="entry name" value="LIPOPOLYSACCHARIDE EXPORT SYSTEM PROTEIN LPTC"/>
    <property type="match status" value="1"/>
</dbReference>
<dbReference type="RefSeq" id="WP_183910640.1">
    <property type="nucleotide sequence ID" value="NZ_JACHXZ010000003.1"/>
</dbReference>
<dbReference type="InterPro" id="IPR010664">
    <property type="entry name" value="LipoPS_assembly_LptC-rel"/>
</dbReference>
<comment type="caution">
    <text evidence="7">The sequence shown here is derived from an EMBL/GenBank/DDBJ whole genome shotgun (WGS) entry which is preliminary data.</text>
</comment>
<keyword evidence="8" id="KW-1185">Reference proteome</keyword>
<dbReference type="InterPro" id="IPR052363">
    <property type="entry name" value="LPS_export_LptC"/>
</dbReference>
<evidence type="ECO:0000256" key="6">
    <source>
        <dbReference type="HAMAP-Rule" id="MF_01915"/>
    </source>
</evidence>
<evidence type="ECO:0000256" key="4">
    <source>
        <dbReference type="ARBA" id="ARBA00022989"/>
    </source>
</evidence>
<dbReference type="Pfam" id="PF06835">
    <property type="entry name" value="LptC"/>
    <property type="match status" value="1"/>
</dbReference>
<evidence type="ECO:0000256" key="1">
    <source>
        <dbReference type="ARBA" id="ARBA00022475"/>
    </source>
</evidence>